<dbReference type="PROSITE" id="PS50896">
    <property type="entry name" value="LISH"/>
    <property type="match status" value="1"/>
</dbReference>
<comment type="similarity">
    <text evidence="11">Belongs to the WD repeat LIS1/nudF family.</text>
</comment>
<dbReference type="HAMAP" id="MF_03141">
    <property type="entry name" value="lis1"/>
    <property type="match status" value="1"/>
</dbReference>
<evidence type="ECO:0000256" key="5">
    <source>
        <dbReference type="ARBA" id="ARBA00022701"/>
    </source>
</evidence>
<feature type="region of interest" description="Disordered" evidence="13">
    <location>
        <begin position="97"/>
        <end position="119"/>
    </location>
</feature>
<comment type="subcellular location">
    <subcellularLocation>
        <location evidence="11">Cytoplasm</location>
        <location evidence="11">Cytoskeleton</location>
    </subcellularLocation>
    <subcellularLocation>
        <location evidence="11">Cytoplasm</location>
        <location evidence="11">Cytoskeleton</location>
        <location evidence="11">Microtubule organizing center</location>
        <location evidence="11">Centrosome</location>
    </subcellularLocation>
    <text evidence="11">Localizes to the plus end of microtubules and to the centrosome.</text>
</comment>
<evidence type="ECO:0000313" key="15">
    <source>
        <dbReference type="EMBL" id="CDW85167.1"/>
    </source>
</evidence>
<dbReference type="InterPro" id="IPR001680">
    <property type="entry name" value="WD40_rpt"/>
</dbReference>
<keyword evidence="1 11" id="KW-0813">Transport</keyword>
<dbReference type="OrthoDB" id="674604at2759"/>
<evidence type="ECO:0000256" key="4">
    <source>
        <dbReference type="ARBA" id="ARBA00022618"/>
    </source>
</evidence>
<keyword evidence="10 11" id="KW-0131">Cell cycle</keyword>
<dbReference type="SUPFAM" id="SSF109925">
    <property type="entry name" value="Lissencephaly-1 protein (Lis-1, PAF-AH alpha) N-terminal domain"/>
    <property type="match status" value="1"/>
</dbReference>
<keyword evidence="2 11" id="KW-0963">Cytoplasm</keyword>
<evidence type="ECO:0000256" key="12">
    <source>
        <dbReference type="PROSITE-ProRule" id="PRU00221"/>
    </source>
</evidence>
<feature type="repeat" description="WD" evidence="12">
    <location>
        <begin position="250"/>
        <end position="291"/>
    </location>
</feature>
<feature type="compositionally biased region" description="Basic and acidic residues" evidence="13">
    <location>
        <begin position="366"/>
        <end position="388"/>
    </location>
</feature>
<dbReference type="InterPro" id="IPR020472">
    <property type="entry name" value="WD40_PAC1"/>
</dbReference>
<evidence type="ECO:0000313" key="16">
    <source>
        <dbReference type="Proteomes" id="UP000039865"/>
    </source>
</evidence>
<dbReference type="EMBL" id="CCKQ01013500">
    <property type="protein sequence ID" value="CDW85167.1"/>
    <property type="molecule type" value="Genomic_DNA"/>
</dbReference>
<dbReference type="GO" id="GO:0051012">
    <property type="term" value="P:microtubule sliding"/>
    <property type="evidence" value="ECO:0007669"/>
    <property type="project" value="UniProtKB-UniRule"/>
</dbReference>
<dbReference type="PROSITE" id="PS50294">
    <property type="entry name" value="WD_REPEATS_REGION"/>
    <property type="match status" value="6"/>
</dbReference>
<keyword evidence="8 11" id="KW-0175">Coiled coil</keyword>
<comment type="domain">
    <text evidence="11">Dimerization mediated by the LisH domain may be required to activate dynein.</text>
</comment>
<protein>
    <recommendedName>
        <fullName evidence="11">Lissencephaly-1 homolog</fullName>
    </recommendedName>
</protein>
<dbReference type="PIRSF" id="PIRSF037647">
    <property type="entry name" value="Dynein_regulator_Lis1"/>
    <property type="match status" value="1"/>
</dbReference>
<feature type="repeat" description="WD" evidence="12">
    <location>
        <begin position="124"/>
        <end position="165"/>
    </location>
</feature>
<dbReference type="GO" id="GO:0005875">
    <property type="term" value="C:microtubule associated complex"/>
    <property type="evidence" value="ECO:0007669"/>
    <property type="project" value="UniProtKB-UniRule"/>
</dbReference>
<keyword evidence="4 11" id="KW-0132">Cell division</keyword>
<accession>A0A078AV71</accession>
<dbReference type="PROSITE" id="PS50082">
    <property type="entry name" value="WD_REPEATS_2"/>
    <property type="match status" value="7"/>
</dbReference>
<feature type="repeat" description="WD" evidence="12">
    <location>
        <begin position="208"/>
        <end position="249"/>
    </location>
</feature>
<dbReference type="InterPro" id="IPR036322">
    <property type="entry name" value="WD40_repeat_dom_sf"/>
</dbReference>
<evidence type="ECO:0000256" key="7">
    <source>
        <dbReference type="ARBA" id="ARBA00022776"/>
    </source>
</evidence>
<dbReference type="OMA" id="WHVATKE"/>
<dbReference type="InterPro" id="IPR006594">
    <property type="entry name" value="LisH"/>
</dbReference>
<dbReference type="Gene3D" id="1.20.960.30">
    <property type="match status" value="1"/>
</dbReference>
<keyword evidence="16" id="KW-1185">Reference proteome</keyword>
<name>A0A078AV71_STYLE</name>
<feature type="region of interest" description="Disordered" evidence="13">
    <location>
        <begin position="347"/>
        <end position="418"/>
    </location>
</feature>
<evidence type="ECO:0000256" key="10">
    <source>
        <dbReference type="ARBA" id="ARBA00023306"/>
    </source>
</evidence>
<keyword evidence="3 12" id="KW-0853">WD repeat</keyword>
<evidence type="ECO:0000256" key="2">
    <source>
        <dbReference type="ARBA" id="ARBA00022490"/>
    </source>
</evidence>
<evidence type="ECO:0000256" key="9">
    <source>
        <dbReference type="ARBA" id="ARBA00023212"/>
    </source>
</evidence>
<evidence type="ECO:0000256" key="3">
    <source>
        <dbReference type="ARBA" id="ARBA00022574"/>
    </source>
</evidence>
<dbReference type="SMART" id="SM00320">
    <property type="entry name" value="WD40"/>
    <property type="match status" value="7"/>
</dbReference>
<dbReference type="GO" id="GO:0016226">
    <property type="term" value="P:iron-sulfur cluster assembly"/>
    <property type="evidence" value="ECO:0007669"/>
    <property type="project" value="TreeGrafter"/>
</dbReference>
<feature type="repeat" description="WD" evidence="12">
    <location>
        <begin position="428"/>
        <end position="451"/>
    </location>
</feature>
<proteinExistence type="inferred from homology"/>
<feature type="repeat" description="WD" evidence="12">
    <location>
        <begin position="495"/>
        <end position="527"/>
    </location>
</feature>
<dbReference type="GO" id="GO:0097361">
    <property type="term" value="C:cytosolic [4Fe-4S] assembly targeting complex"/>
    <property type="evidence" value="ECO:0007669"/>
    <property type="project" value="TreeGrafter"/>
</dbReference>
<comment type="function">
    <text evidence="11">Positively regulates the activity of the minus-end directed microtubule motor protein dynein. May enhance dynein-mediated microtubule sliding by targeting dynein to the microtubule plus end. Required for several dynein- and microtubule-dependent processes.</text>
</comment>
<dbReference type="PANTHER" id="PTHR19920:SF0">
    <property type="entry name" value="CYTOSOLIC IRON-SULFUR PROTEIN ASSEMBLY PROTEIN CIAO1-RELATED"/>
    <property type="match status" value="1"/>
</dbReference>
<gene>
    <name evidence="15" type="primary">Contig538.g590</name>
    <name evidence="15" type="ORF">STYLEM_14239</name>
</gene>
<dbReference type="GO" id="GO:0051301">
    <property type="term" value="P:cell division"/>
    <property type="evidence" value="ECO:0007669"/>
    <property type="project" value="UniProtKB-KW"/>
</dbReference>
<dbReference type="Pfam" id="PF00400">
    <property type="entry name" value="WD40"/>
    <property type="match status" value="6"/>
</dbReference>
<dbReference type="GO" id="GO:0005874">
    <property type="term" value="C:microtubule"/>
    <property type="evidence" value="ECO:0007669"/>
    <property type="project" value="UniProtKB-KW"/>
</dbReference>
<feature type="compositionally biased region" description="Basic and acidic residues" evidence="13">
    <location>
        <begin position="399"/>
        <end position="413"/>
    </location>
</feature>
<dbReference type="Pfam" id="PF24951">
    <property type="entry name" value="LisH_PAC1"/>
    <property type="match status" value="1"/>
</dbReference>
<dbReference type="InParanoid" id="A0A078AV71"/>
<dbReference type="InterPro" id="IPR037190">
    <property type="entry name" value="LIS1_N"/>
</dbReference>
<dbReference type="PANTHER" id="PTHR19920">
    <property type="entry name" value="WD40 PROTEIN CIAO1"/>
    <property type="match status" value="1"/>
</dbReference>
<evidence type="ECO:0000256" key="13">
    <source>
        <dbReference type="SAM" id="MobiDB-lite"/>
    </source>
</evidence>
<dbReference type="Proteomes" id="UP000039865">
    <property type="component" value="Unassembled WGS sequence"/>
</dbReference>
<dbReference type="PROSITE" id="PS00678">
    <property type="entry name" value="WD_REPEATS_1"/>
    <property type="match status" value="4"/>
</dbReference>
<feature type="domain" description="PAC1-like LisH-like dimerisation" evidence="14">
    <location>
        <begin position="6"/>
        <end position="36"/>
    </location>
</feature>
<dbReference type="InterPro" id="IPR017252">
    <property type="entry name" value="Dynein_regulator_LIS1"/>
</dbReference>
<dbReference type="GO" id="GO:0000132">
    <property type="term" value="P:establishment of mitotic spindle orientation"/>
    <property type="evidence" value="ECO:0007669"/>
    <property type="project" value="UniProtKB-UniRule"/>
</dbReference>
<evidence type="ECO:0000256" key="1">
    <source>
        <dbReference type="ARBA" id="ARBA00022448"/>
    </source>
</evidence>
<feature type="repeat" description="WD" evidence="12">
    <location>
        <begin position="166"/>
        <end position="207"/>
    </location>
</feature>
<dbReference type="InterPro" id="IPR015943">
    <property type="entry name" value="WD40/YVTN_repeat-like_dom_sf"/>
</dbReference>
<reference evidence="15 16" key="1">
    <citation type="submission" date="2014-06" db="EMBL/GenBank/DDBJ databases">
        <authorList>
            <person name="Swart Estienne"/>
        </authorList>
    </citation>
    <scope>NUCLEOTIDE SEQUENCE [LARGE SCALE GENOMIC DNA]</scope>
    <source>
        <strain evidence="15 16">130c</strain>
    </source>
</reference>
<dbReference type="GO" id="GO:0005813">
    <property type="term" value="C:centrosome"/>
    <property type="evidence" value="ECO:0007669"/>
    <property type="project" value="UniProtKB-SubCell"/>
</dbReference>
<dbReference type="InterPro" id="IPR056795">
    <property type="entry name" value="PAC1-like_LisH-like_dom"/>
</dbReference>
<feature type="repeat" description="WD" evidence="12">
    <location>
        <begin position="452"/>
        <end position="493"/>
    </location>
</feature>
<evidence type="ECO:0000256" key="11">
    <source>
        <dbReference type="HAMAP-Rule" id="MF_03141"/>
    </source>
</evidence>
<feature type="compositionally biased region" description="Polar residues" evidence="13">
    <location>
        <begin position="347"/>
        <end position="365"/>
    </location>
</feature>
<dbReference type="InterPro" id="IPR019775">
    <property type="entry name" value="WD40_repeat_CS"/>
</dbReference>
<keyword evidence="7 11" id="KW-0498">Mitosis</keyword>
<keyword evidence="9 11" id="KW-0206">Cytoskeleton</keyword>
<sequence>MVGLTSKQKEELNLAIHEYLVKNKFTQSAQLFADESCIDLENSHKSNGGLSAHASIKDVLEKKWTSVAKLKKQVMELEKQNKQLKEQQICERCGGGQNLQQNSGGPMQGTAGDGLPKQPEKYSLLGHRQRITKVQIHPTYSIVASSSEDGSIKIWDYEQGELEQTMRGHTGCVNYIAFHPNGKFIASCATDQTIKLWDLQTHTVYKTLQGHEHEVSCVDYLPGGDHIVSCSRDNTIKIWDSSSGFCQQTIPAHSDWIRKVAVNMKGSLLASASKDESIIVWNLNRLKDAKNSIQQQQDSIIAVLREHENQIDCIVWAPTEACLVIDNADYNKSFILSLQSSQADGGDLSNSFLTPSQEVGQPNTQEENKEAMPNGGKEEKLTAKEKVQQLKAKMQARKKKDEGGAQFEEEKKQPQNQVVLSDDVQRDYLASAARDKVIKIWEVRNCRCVITLSGHDNWVTDLVFHPNGKYLLSSSDDKSMRIWDLSNGRCYRKLINAHDHFVSTIDMKAKVVVTGSVDKTLKVWTCR</sequence>
<dbReference type="CDD" id="cd00200">
    <property type="entry name" value="WD40"/>
    <property type="match status" value="1"/>
</dbReference>
<dbReference type="AlphaFoldDB" id="A0A078AV71"/>
<dbReference type="SMART" id="SM00667">
    <property type="entry name" value="LisH"/>
    <property type="match status" value="1"/>
</dbReference>
<keyword evidence="6" id="KW-0677">Repeat</keyword>
<evidence type="ECO:0000256" key="6">
    <source>
        <dbReference type="ARBA" id="ARBA00022737"/>
    </source>
</evidence>
<evidence type="ECO:0000256" key="8">
    <source>
        <dbReference type="ARBA" id="ARBA00023054"/>
    </source>
</evidence>
<organism evidence="15 16">
    <name type="scientific">Stylonychia lemnae</name>
    <name type="common">Ciliate</name>
    <dbReference type="NCBI Taxonomy" id="5949"/>
    <lineage>
        <taxon>Eukaryota</taxon>
        <taxon>Sar</taxon>
        <taxon>Alveolata</taxon>
        <taxon>Ciliophora</taxon>
        <taxon>Intramacronucleata</taxon>
        <taxon>Spirotrichea</taxon>
        <taxon>Stichotrichia</taxon>
        <taxon>Sporadotrichida</taxon>
        <taxon>Oxytrichidae</taxon>
        <taxon>Stylonychinae</taxon>
        <taxon>Stylonychia</taxon>
    </lineage>
</organism>
<dbReference type="GO" id="GO:0070840">
    <property type="term" value="F:dynein complex binding"/>
    <property type="evidence" value="ECO:0007669"/>
    <property type="project" value="UniProtKB-UniRule"/>
</dbReference>
<evidence type="ECO:0000259" key="14">
    <source>
        <dbReference type="Pfam" id="PF24951"/>
    </source>
</evidence>
<dbReference type="PRINTS" id="PR00320">
    <property type="entry name" value="GPROTEINBRPT"/>
</dbReference>
<dbReference type="Gene3D" id="2.130.10.10">
    <property type="entry name" value="YVTN repeat-like/Quinoprotein amine dehydrogenase"/>
    <property type="match status" value="2"/>
</dbReference>
<dbReference type="SUPFAM" id="SSF50978">
    <property type="entry name" value="WD40 repeat-like"/>
    <property type="match status" value="1"/>
</dbReference>
<keyword evidence="5 11" id="KW-0493">Microtubule</keyword>